<dbReference type="PANTHER" id="PTHR38846:SF1">
    <property type="entry name" value="C3H1-TYPE DOMAIN-CONTAINING PROTEIN"/>
    <property type="match status" value="1"/>
</dbReference>
<dbReference type="EMBL" id="DF977447">
    <property type="protein sequence ID" value="GAP83335.1"/>
    <property type="molecule type" value="Genomic_DNA"/>
</dbReference>
<evidence type="ECO:0000313" key="2">
    <source>
        <dbReference type="Proteomes" id="UP000054516"/>
    </source>
</evidence>
<proteinExistence type="predicted"/>
<sequence>MSKKNKNKNKASHAADAAARIAVVERWEVYMGMGELEDWQRLMKDLGFEEEFPSKTQCRKALKTVWVNIHDFLNAIENGQPVPCFPSQRDLARYTKENGLFYPRRKIRKGSPLRQLLAQIFVNRRQKAHGGNQLTAMMGGLSIAGA</sequence>
<name>A0A1S7UJA4_ROSNE</name>
<dbReference type="Proteomes" id="UP000054516">
    <property type="component" value="Unassembled WGS sequence"/>
</dbReference>
<dbReference type="STRING" id="77044.A0A1S7UJA4"/>
<dbReference type="AlphaFoldDB" id="A0A1S7UJA4"/>
<accession>A0A1S7UJA4</accession>
<dbReference type="PANTHER" id="PTHR38846">
    <property type="entry name" value="C3H1-TYPE DOMAIN-CONTAINING PROTEIN"/>
    <property type="match status" value="1"/>
</dbReference>
<dbReference type="OMA" id="DIGIHKE"/>
<evidence type="ECO:0000313" key="1">
    <source>
        <dbReference type="EMBL" id="GAP83335.1"/>
    </source>
</evidence>
<organism evidence="1">
    <name type="scientific">Rosellinia necatrix</name>
    <name type="common">White root-rot fungus</name>
    <dbReference type="NCBI Taxonomy" id="77044"/>
    <lineage>
        <taxon>Eukaryota</taxon>
        <taxon>Fungi</taxon>
        <taxon>Dikarya</taxon>
        <taxon>Ascomycota</taxon>
        <taxon>Pezizomycotina</taxon>
        <taxon>Sordariomycetes</taxon>
        <taxon>Xylariomycetidae</taxon>
        <taxon>Xylariales</taxon>
        <taxon>Xylariaceae</taxon>
        <taxon>Rosellinia</taxon>
    </lineage>
</organism>
<keyword evidence="2" id="KW-1185">Reference proteome</keyword>
<gene>
    <name evidence="1" type="ORF">SAMD00023353_0203150</name>
</gene>
<reference evidence="1" key="1">
    <citation type="submission" date="2016-03" db="EMBL/GenBank/DDBJ databases">
        <title>Draft genome sequence of Rosellinia necatrix.</title>
        <authorList>
            <person name="Kanematsu S."/>
        </authorList>
    </citation>
    <scope>NUCLEOTIDE SEQUENCE [LARGE SCALE GENOMIC DNA]</scope>
    <source>
        <strain evidence="1">W97</strain>
    </source>
</reference>
<dbReference type="OrthoDB" id="6105938at2759"/>
<protein>
    <submittedName>
        <fullName evidence="1">Uncharacterized protein</fullName>
    </submittedName>
</protein>